<organism evidence="6 7">
    <name type="scientific">Paramecium sonneborni</name>
    <dbReference type="NCBI Taxonomy" id="65129"/>
    <lineage>
        <taxon>Eukaryota</taxon>
        <taxon>Sar</taxon>
        <taxon>Alveolata</taxon>
        <taxon>Ciliophora</taxon>
        <taxon>Intramacronucleata</taxon>
        <taxon>Oligohymenophorea</taxon>
        <taxon>Peniculida</taxon>
        <taxon>Parameciidae</taxon>
        <taxon>Paramecium</taxon>
    </lineage>
</organism>
<gene>
    <name evidence="6" type="ORF">PSON_ATCC_30995.1.T0520052</name>
</gene>
<dbReference type="Pfam" id="PF12624">
    <property type="entry name" value="VPS13_N"/>
    <property type="match status" value="1"/>
</dbReference>
<reference evidence="6" key="1">
    <citation type="submission" date="2021-01" db="EMBL/GenBank/DDBJ databases">
        <authorList>
            <consortium name="Genoscope - CEA"/>
            <person name="William W."/>
        </authorList>
    </citation>
    <scope>NUCLEOTIDE SEQUENCE</scope>
</reference>
<dbReference type="GO" id="GO:0045053">
    <property type="term" value="P:protein retention in Golgi apparatus"/>
    <property type="evidence" value="ECO:0007669"/>
    <property type="project" value="TreeGrafter"/>
</dbReference>
<dbReference type="PANTHER" id="PTHR16166">
    <property type="entry name" value="VACUOLAR PROTEIN SORTING-ASSOCIATED PROTEIN VPS13"/>
    <property type="match status" value="1"/>
</dbReference>
<dbReference type="InterPro" id="IPR026854">
    <property type="entry name" value="VPS13_N"/>
</dbReference>
<dbReference type="Pfam" id="PF00169">
    <property type="entry name" value="PH"/>
    <property type="match status" value="1"/>
</dbReference>
<feature type="coiled-coil region" evidence="3">
    <location>
        <begin position="1726"/>
        <end position="1766"/>
    </location>
</feature>
<keyword evidence="2" id="KW-0813">Transport</keyword>
<dbReference type="EMBL" id="CAJJDN010000052">
    <property type="protein sequence ID" value="CAD8087880.1"/>
    <property type="molecule type" value="Genomic_DNA"/>
</dbReference>
<proteinExistence type="inferred from homology"/>
<evidence type="ECO:0000313" key="7">
    <source>
        <dbReference type="Proteomes" id="UP000692954"/>
    </source>
</evidence>
<evidence type="ECO:0000256" key="3">
    <source>
        <dbReference type="SAM" id="Coils"/>
    </source>
</evidence>
<feature type="domain" description="PH" evidence="5">
    <location>
        <begin position="922"/>
        <end position="1017"/>
    </location>
</feature>
<dbReference type="SMART" id="SM00233">
    <property type="entry name" value="PH"/>
    <property type="match status" value="1"/>
</dbReference>
<keyword evidence="7" id="KW-1185">Reference proteome</keyword>
<dbReference type="InterPro" id="IPR001849">
    <property type="entry name" value="PH_domain"/>
</dbReference>
<dbReference type="GO" id="GO:0006623">
    <property type="term" value="P:protein targeting to vacuole"/>
    <property type="evidence" value="ECO:0007669"/>
    <property type="project" value="TreeGrafter"/>
</dbReference>
<sequence>MFEGLIQKVLLAIFGRFIDGLDKKQINLSFLKGNLVIENVSIKKEALEALQLPIELVYSSIQRIEINLPWNKLTTQRTEIKIHSVFLLVTTVSEDMWGLEEINSYKPKAAQVRAYIKKVMDEEIRKQETTTDNQERDQKEAGFFQKQITRIVDNLYISISDVHFRYEHCISKHSFSWGITINHITQQTVDSEWKISQTSNPYIHERKDLSFVNKQIQLSKLAMYWNSDDHYLILSNIIKTQQDKIYEVQKVIKKIDPDKIDLDLKQRTVYQIDEKMQARIQSRLQQELVYEPDNLTMGIKTSKSSKYIFCLNAVANVVQTYQHFRKVPEYKIKVELQEMDFKIKHTQYKEILKLVSIFNLYQYSVKQKMDQYLTTIMRPQPQDFLKMENNSLYLRSLFQYLVKAQILEIRRKRFLEFEMNALQRKTTPSALLKSQQRELRQYQQIVIKTSISTLQMWAKQALEIYERAKEHHQIEQAFKKEIEKAYKPSAFMDEETYVYLEFRLSIVKGSLKLLRKHKNLEEGFTLLWKNFDFNLQKRRNNFELEQIIQDMEVQMFSVEEKNDIIVPIVKKIKSYDIQEKPLIYFKLEKHPLSRPNYFTSIYLDVQKIEFMVFVASLQRVIAYFRMPPQDDRQQEGKVKENINKNKKEQKEKKEDPDSEKKIETQTKNYINITIQSPIVIIPNQQINDLYSDCWVLKLGDLEIITVDDRQVPGFIKLGSDHYKRLGVSGESVGKSRIVEQPLLTVHNEKNQLVSQFNFANVNSINPLEKSTSLQQLQQPQQFNQQQIHHKKHHKSQNYDNYVMKLKSVQLQYFSSIHYFYNYQKLSQTQRGQEILNNTLRMRSKKYDVLEDFSMELNLYFKKSSQANLPQTKINFELPSLTASINPEVPYTFQKLMQTINDLSADQSLSSILQQEKSKLIKYSSCKGILRKRGKFLRSWSSYYAVLSGWYIYLYQNESDIDYNQYVGLRDVVVSEAQQDIGVLNSFKIKSKKEIMYFQAKTLQEKNRWFKFIQQKIHDIKTKTTNLKIVQDNTVPQQNDKGKKDFEQTVKQMPKQNNELLTKYRFQIKRFQIELKYNQQSEILITFDQIKLLSLSGTNDNYQEFTINSISIEDHGQSILRSIHYSQPNTPNILKVRPSVIENKLLRKIKQVTDFKEEEAQQIHGAIRVRMCNTDSHQPNQPQSYIVAQLSSLEAHYLESFLTKINLFMVKPSLQKSKDSTTDLTDFADNTQQTINMKYTQIPVSETKFMQTRQDFTRANIKSVRSFTLQKSSVSDSDQHDVQQGESNEKLPESIYKVSILTQDIKLIVIILEKEKDKEKPNEFLQIQVNQISAVLTINDDEYFIEGHIQKIEIIDLKSIQGNRHMFLGQKKQKERNKTKEEKNKKNIGIPGLTIFSNKQQIEKQMVQFKYSKFKIPSNNDDVSDDLHLIVRDCFIDYLHATIIKVLSLFEISQKKKQASKEENEQDLELITQKLKSPSFFKIKILLENPKILIKPAGNINESFELQIKTVSFELDASKEMNKFNETSIRANKKQIQAVQKLDCLWWQIIVVSADTMRIQIKSTADLQYISNPFSGVLRIQTPMLVSEYENLFPNIVLNRTQEIRIKITDIQLNILRKHYLFLLKVMQTQYEIQSQKTQRKKRQQQQGKKQQNQVALIFKLSKITIRLMDECNLYPSLGQFSRPLVDLSLLDIVFQFKTNFYLQVQDLKSTYYQYPQSDDNNLIVKIQNVINKIVMERKKLEEFLDEDNLEEKVKEVKELINEMKMEFYNEQPVSRSDTDDKLNDKLNITVILGEESTDVKINIGESKYLINAYYLKTIALFFEPSKFDEDINSQQSPPSQLTVQTPSYKQKQPLLNVNIKLLKTLIITHNESLKNCLVLQLDSLIKLNDELNKDAHHKYHEKNNEQYSNQGNIKNRKLELSLTVSFFNTNFAALQKISKQTKKKMILYPIKIEFIRNKFTCECDINYSNYKTDGQNEQIQNIIVQDLLKFDKIRINISHNDYALIFQTIKFQQDQIKLCEQFFQDDQESSVNESITRQLPIKASLVAEQTILSRYDTKRKSYLPGKSQLSRLKSSILQGSQLKDEVVQVFYAAGDQDMEIVKEEEIQSEQEFQQETVKPSVTISQMKLELDLLEIVLVNDINKSFAPLLLFRFNIQKFLLDQNYISKALQCKFQIELMYFNPVVSKMEPIIESYSSKLLVVQQKQYMQTIHINGNKKQILDMNLSTDMILNLYKTLTQWQQLDQDDEEETFRRNESKKITRLASMKGISFKENQDNVTLFSLYNKSGYPLKVQKNGSDIVVEIANNDSKNYEVQSHDEDYAKTFESDTRLMIKFLDVQMTQNSISNVPINYAGVKKLQWDDQQQYYVLSTQIENLQKAITIYSPYMFVNQTDCDLSIKLSCIKITKNFILKPGEQAAMPQELYKDDSFIVIHFQDTKYTKLTQPNEPIFIKRIFNDITIQIHHYPCYTLATLNTTLVQNVKYIEFKPAFILYNLLPIPLQFLFHSNENQEIQKLIINHYKKPNNGMQYEKQQSAFSRGNSLSHLQNDQHENLVRSVTVTEFNYTTTIKVEAGLIELVPQGELQLHWLKNGDHLGINLHVCGFELTQQQDITQATQYELKDSINSQSCHIKVEKEQVKKTKLIYFSVQTCIINTTNQRLKYYTLKDGKPLILSGQNKEPKPDKESFESNYDKIQITDTIKYLMIGMDDCISNEVNVGILGSLGLQLKQKQGGMVSLNEYGIHISLANNVIRKGVYTKVIEIMPRFVVINNTGVQLNICQSGYESQPKKLNPNERYHLIWPDCRLEKSIRIQKHGKYNWSGDLFINEIRSTNFFSSGTNENSQQLSNLSIEQQKSRIFEKQGIYKQFNLKKYDPQEFLQYKESLPIQSSILCQSSQDFFKDCMFLTAEITKIKATNFILLEQQNEENQLYKLVNKCRPFQIHYGQASYNSFQEWILDCDQTVPFSWEQPSHSFKLRVKFVHNQKVEHVVIIDFQQQESLQEINFSNHFIWIKSEFQGQTRVITFQQAIETMRNTQTSHKREMEDVQKLIKLYISKLGISIITKRQNMLLEANYIFVSGIELGIMKTENETTAQLRVKFFNIDNNTSLDTTTPVLMTLRRYYQVTHERNYYFLEASCSFEHQVKAILLYNSIKIYIQPFQLQFDEEYIQVVLETIKQVKQCLQNQFEFEYNGSPHSIKSLCFQTPQQRHYYLESMFQQNSSNPCIVWKSLEIKRSKKQVYIKEFVLSKIDLRFSFHKRFRTSIQYDENVFNLFSTAIGATVQNFNEAEIILDCFRLRSVYDSKEIVLQSIQDHYKSEIIRAILKIIGSIEIIGNPVKFVQQITNGVVDFVEMPIQGLRHGPLEFGVGLCKGTGSLLKNTVAGAFYSVNKVTGSISASVSLLTMDDDYLEKRRVFMLKRPDHVLDGLSQAGHCLYNGFSNGITGVVTQPYEETQKNGFKGFVKGTLKGLSGLVVKPIAGVLDASAKAAEGVVSTATHFDDKPNDTRIRFPRIFYEKSKYFQKYISLDAQVVNFLVSFMNGKFKDIEIITCFQLKETETQLNNMQRQILSATKSIHECFKCTSKILILSYQYILVLENMTLVQEILTKEIVEISEPINGYLRLSTEFKPNIEINILLDQIELKKATSLLDYLHQQVKSQYD</sequence>
<protein>
    <recommendedName>
        <fullName evidence="5">PH domain-containing protein</fullName>
    </recommendedName>
</protein>
<evidence type="ECO:0000256" key="2">
    <source>
        <dbReference type="ARBA" id="ARBA00022448"/>
    </source>
</evidence>
<comment type="similarity">
    <text evidence="1">Belongs to the VPS13 family.</text>
</comment>
<accession>A0A8S1N622</accession>
<evidence type="ECO:0000313" key="6">
    <source>
        <dbReference type="EMBL" id="CAD8087880.1"/>
    </source>
</evidence>
<dbReference type="InterPro" id="IPR026847">
    <property type="entry name" value="VPS13"/>
</dbReference>
<dbReference type="PANTHER" id="PTHR16166:SF93">
    <property type="entry name" value="INTERMEMBRANE LIPID TRANSFER PROTEIN VPS13"/>
    <property type="match status" value="1"/>
</dbReference>
<dbReference type="Proteomes" id="UP000692954">
    <property type="component" value="Unassembled WGS sequence"/>
</dbReference>
<name>A0A8S1N622_9CILI</name>
<dbReference type="PROSITE" id="PS50003">
    <property type="entry name" value="PH_DOMAIN"/>
    <property type="match status" value="1"/>
</dbReference>
<keyword evidence="3" id="KW-0175">Coiled coil</keyword>
<comment type="caution">
    <text evidence="6">The sequence shown here is derived from an EMBL/GenBank/DDBJ whole genome shotgun (WGS) entry which is preliminary data.</text>
</comment>
<evidence type="ECO:0000256" key="1">
    <source>
        <dbReference type="ARBA" id="ARBA00006545"/>
    </source>
</evidence>
<evidence type="ECO:0000256" key="4">
    <source>
        <dbReference type="SAM" id="MobiDB-lite"/>
    </source>
</evidence>
<feature type="region of interest" description="Disordered" evidence="4">
    <location>
        <begin position="632"/>
        <end position="662"/>
    </location>
</feature>
<dbReference type="OrthoDB" id="295668at2759"/>
<evidence type="ECO:0000259" key="5">
    <source>
        <dbReference type="PROSITE" id="PS50003"/>
    </source>
</evidence>